<dbReference type="SUPFAM" id="SSF51161">
    <property type="entry name" value="Trimeric LpxA-like enzymes"/>
    <property type="match status" value="1"/>
</dbReference>
<protein>
    <submittedName>
        <fullName evidence="3">Acetyltransferase-like isoleucine patch superfamily enzyme</fullName>
    </submittedName>
</protein>
<dbReference type="PANTHER" id="PTHR23416">
    <property type="entry name" value="SIALIC ACID SYNTHASE-RELATED"/>
    <property type="match status" value="1"/>
</dbReference>
<evidence type="ECO:0000256" key="1">
    <source>
        <dbReference type="ARBA" id="ARBA00022679"/>
    </source>
</evidence>
<evidence type="ECO:0000256" key="2">
    <source>
        <dbReference type="ARBA" id="ARBA00022737"/>
    </source>
</evidence>
<keyword evidence="1 3" id="KW-0808">Transferase</keyword>
<dbReference type="AlphaFoldDB" id="A0A2N3YEM2"/>
<gene>
    <name evidence="3" type="ORF">ATL31_0066</name>
</gene>
<dbReference type="Gene3D" id="2.160.10.10">
    <property type="entry name" value="Hexapeptide repeat proteins"/>
    <property type="match status" value="1"/>
</dbReference>
<evidence type="ECO:0000313" key="4">
    <source>
        <dbReference type="Proteomes" id="UP000233781"/>
    </source>
</evidence>
<dbReference type="EMBL" id="PJNE01000001">
    <property type="protein sequence ID" value="PKW25280.1"/>
    <property type="molecule type" value="Genomic_DNA"/>
</dbReference>
<dbReference type="InterPro" id="IPR018357">
    <property type="entry name" value="Hexapep_transf_CS"/>
</dbReference>
<dbReference type="Proteomes" id="UP000233781">
    <property type="component" value="Unassembled WGS sequence"/>
</dbReference>
<dbReference type="InterPro" id="IPR051159">
    <property type="entry name" value="Hexapeptide_acetyltransf"/>
</dbReference>
<proteinExistence type="predicted"/>
<dbReference type="CDD" id="cd04647">
    <property type="entry name" value="LbH_MAT_like"/>
    <property type="match status" value="1"/>
</dbReference>
<dbReference type="PANTHER" id="PTHR23416:SF78">
    <property type="entry name" value="LIPOPOLYSACCHARIDE BIOSYNTHESIS O-ACETYL TRANSFERASE WBBJ-RELATED"/>
    <property type="match status" value="1"/>
</dbReference>
<comment type="caution">
    <text evidence="3">The sequence shown here is derived from an EMBL/GenBank/DDBJ whole genome shotgun (WGS) entry which is preliminary data.</text>
</comment>
<dbReference type="GO" id="GO:0016740">
    <property type="term" value="F:transferase activity"/>
    <property type="evidence" value="ECO:0007669"/>
    <property type="project" value="UniProtKB-KW"/>
</dbReference>
<reference evidence="3 4" key="1">
    <citation type="submission" date="2017-12" db="EMBL/GenBank/DDBJ databases">
        <title>Sequencing the genomes of 1000 Actinobacteria strains.</title>
        <authorList>
            <person name="Klenk H.-P."/>
        </authorList>
    </citation>
    <scope>NUCLEOTIDE SEQUENCE [LARGE SCALE GENOMIC DNA]</scope>
    <source>
        <strain evidence="3 4">DSM 12806</strain>
    </source>
</reference>
<organism evidence="3 4">
    <name type="scientific">Phycicoccus duodecadis</name>
    <dbReference type="NCBI Taxonomy" id="173053"/>
    <lineage>
        <taxon>Bacteria</taxon>
        <taxon>Bacillati</taxon>
        <taxon>Actinomycetota</taxon>
        <taxon>Actinomycetes</taxon>
        <taxon>Micrococcales</taxon>
        <taxon>Intrasporangiaceae</taxon>
        <taxon>Phycicoccus</taxon>
    </lineage>
</organism>
<dbReference type="RefSeq" id="WP_211283937.1">
    <property type="nucleotide sequence ID" value="NZ_PJNE01000001.1"/>
</dbReference>
<sequence length="177" mass="18397">MSTSPARARTSHGDGRWTTAAFARFGAGSFVEATALVFRPEHISLGDGVYLAHHVIAKAYPDGALEIGDGTWVGEQTYLNSAGGLRIGRNVGIGIGVRVITSSHTEQGRDVPILHSALRYAAVEIGDDSDLGVSSTILPGVRIGRGVQVAAGAVVAHDLPDHCVAAGVPARVLRTRP</sequence>
<keyword evidence="2" id="KW-0677">Repeat</keyword>
<dbReference type="PROSITE" id="PS00101">
    <property type="entry name" value="HEXAPEP_TRANSFERASES"/>
    <property type="match status" value="1"/>
</dbReference>
<name>A0A2N3YEM2_9MICO</name>
<keyword evidence="4" id="KW-1185">Reference proteome</keyword>
<accession>A0A2N3YEM2</accession>
<evidence type="ECO:0000313" key="3">
    <source>
        <dbReference type="EMBL" id="PKW25280.1"/>
    </source>
</evidence>
<dbReference type="InterPro" id="IPR011004">
    <property type="entry name" value="Trimer_LpxA-like_sf"/>
</dbReference>